<reference evidence="1" key="1">
    <citation type="journal article" date="2018" name="J. Proteomics">
        <title>Exploring the molecular complexity of Triatoma dimidiata sialome.</title>
        <authorList>
            <person name="Santiago P.B."/>
            <person name="de Araujo C.N."/>
            <person name="Charneau S."/>
            <person name="Bastos I.M.D."/>
            <person name="Assumpcao T.C.F."/>
            <person name="Queiroz R.M.L."/>
            <person name="Praca Y.R."/>
            <person name="Cordeiro T.M."/>
            <person name="Garcia C.H.S."/>
            <person name="da Silva I.G."/>
            <person name="Raiol T."/>
            <person name="Motta F.N."/>
            <person name="de Araujo Oliveira J.V."/>
            <person name="de Sousa M.V."/>
            <person name="Ribeiro J.M.C."/>
            <person name="de Santana J.M."/>
        </authorList>
    </citation>
    <scope>NUCLEOTIDE SEQUENCE</scope>
    <source>
        <strain evidence="1">Santander</strain>
        <tissue evidence="1">Salivary glands</tissue>
    </source>
</reference>
<proteinExistence type="predicted"/>
<dbReference type="AlphaFoldDB" id="A0A0V0G7B2"/>
<evidence type="ECO:0000313" key="1">
    <source>
        <dbReference type="EMBL" id="JAP03853.1"/>
    </source>
</evidence>
<dbReference type="EMBL" id="GECL01002271">
    <property type="protein sequence ID" value="JAP03853.1"/>
    <property type="molecule type" value="Transcribed_RNA"/>
</dbReference>
<feature type="non-terminal residue" evidence="1">
    <location>
        <position position="1"/>
    </location>
</feature>
<sequence length="215" mass="24642">FNGTEFYKKYSTSVFLGSSKGKKFVLRVLSSAIQFKHQLKDESSVTLKGIKLDDKEDLIVKKGSANEVIGDFDFTLKRLQGFCAAYACAQVERFDHNTIVAIAASLGYELMPDSTEDFRKFYFSFAPGAEHFSYILEFWPLVSTLVQMTLMKDTIKIKKTIRKFRVKGDDKVKLMYHLKDKNVLPRIINVVAKKVEGEKIDFGDCLRAFRYSKII</sequence>
<dbReference type="InterPro" id="IPR043011">
    <property type="entry name" value="Bunya_nucleocap_C"/>
</dbReference>
<dbReference type="Pfam" id="PF00952">
    <property type="entry name" value="Bunya_nucleocap"/>
    <property type="match status" value="1"/>
</dbReference>
<protein>
    <submittedName>
        <fullName evidence="1">Uncharacterized protein</fullName>
    </submittedName>
</protein>
<dbReference type="InterPro" id="IPR001784">
    <property type="entry name" value="Bunya_nucleocap"/>
</dbReference>
<dbReference type="Gene3D" id="1.10.472.180">
    <property type="entry name" value="Bunyavirus nucleocapsid (N) protein, C-terminal domain"/>
    <property type="match status" value="1"/>
</dbReference>
<name>A0A0V0G7B2_TRIDM</name>
<organism evidence="1">
    <name type="scientific">Triatoma dimidiata</name>
    <name type="common">Kissing bug</name>
    <name type="synonym">Meccus dimidiatus</name>
    <dbReference type="NCBI Taxonomy" id="72491"/>
    <lineage>
        <taxon>Eukaryota</taxon>
        <taxon>Metazoa</taxon>
        <taxon>Ecdysozoa</taxon>
        <taxon>Arthropoda</taxon>
        <taxon>Hexapoda</taxon>
        <taxon>Insecta</taxon>
        <taxon>Pterygota</taxon>
        <taxon>Neoptera</taxon>
        <taxon>Paraneoptera</taxon>
        <taxon>Hemiptera</taxon>
        <taxon>Heteroptera</taxon>
        <taxon>Panheteroptera</taxon>
        <taxon>Cimicomorpha</taxon>
        <taxon>Reduviidae</taxon>
        <taxon>Triatominae</taxon>
        <taxon>Triatoma</taxon>
    </lineage>
</organism>
<accession>A0A0V0G7B2</accession>